<dbReference type="GO" id="GO:0000785">
    <property type="term" value="C:chromatin"/>
    <property type="evidence" value="ECO:0007669"/>
    <property type="project" value="TreeGrafter"/>
</dbReference>
<evidence type="ECO:0000313" key="4">
    <source>
        <dbReference type="EMBL" id="BAM20420.1"/>
    </source>
</evidence>
<accession>I4DR80</accession>
<sequence>MHKRVLFTFDQVRMICERLLREQEAGLRAEYDSALNNKLSEQYESFVRFNLDQVQRRPPPATCMPLGVDAEHHMHQDLVPSYLS</sequence>
<dbReference type="GO" id="GO:0045944">
    <property type="term" value="P:positive regulation of transcription by RNA polymerase II"/>
    <property type="evidence" value="ECO:0007669"/>
    <property type="project" value="TreeGrafter"/>
</dbReference>
<dbReference type="PANTHER" id="PTHR13293">
    <property type="entry name" value="AKIRIN-RELATED"/>
    <property type="match status" value="1"/>
</dbReference>
<dbReference type="InterPro" id="IPR024132">
    <property type="entry name" value="Akirin"/>
</dbReference>
<dbReference type="GO" id="GO:0005634">
    <property type="term" value="C:nucleus"/>
    <property type="evidence" value="ECO:0007669"/>
    <property type="project" value="UniProtKB-SubCell"/>
</dbReference>
<proteinExistence type="evidence at transcript level"/>
<dbReference type="GO" id="GO:0045089">
    <property type="term" value="P:positive regulation of innate immune response"/>
    <property type="evidence" value="ECO:0007669"/>
    <property type="project" value="TreeGrafter"/>
</dbReference>
<organism evidence="4">
    <name type="scientific">Papilio polytes</name>
    <name type="common">Common mormon</name>
    <name type="synonym">Swallowtail butterfly</name>
    <dbReference type="NCBI Taxonomy" id="76194"/>
    <lineage>
        <taxon>Eukaryota</taxon>
        <taxon>Metazoa</taxon>
        <taxon>Ecdysozoa</taxon>
        <taxon>Arthropoda</taxon>
        <taxon>Hexapoda</taxon>
        <taxon>Insecta</taxon>
        <taxon>Pterygota</taxon>
        <taxon>Neoptera</taxon>
        <taxon>Endopterygota</taxon>
        <taxon>Lepidoptera</taxon>
        <taxon>Glossata</taxon>
        <taxon>Ditrysia</taxon>
        <taxon>Papilionoidea</taxon>
        <taxon>Papilionidae</taxon>
        <taxon>Papilioninae</taxon>
        <taxon>Papilio</taxon>
    </lineage>
</organism>
<comment type="similarity">
    <text evidence="2">Belongs to the akirin family.</text>
</comment>
<protein>
    <recommendedName>
        <fullName evidence="5">Akirin</fullName>
    </recommendedName>
</protein>
<comment type="subcellular location">
    <subcellularLocation>
        <location evidence="1">Nucleus</location>
    </subcellularLocation>
</comment>
<name>I4DR80_PAPPL</name>
<evidence type="ECO:0008006" key="5">
    <source>
        <dbReference type="Google" id="ProtNLM"/>
    </source>
</evidence>
<dbReference type="AlphaFoldDB" id="I4DR80"/>
<keyword evidence="3" id="KW-0539">Nucleus</keyword>
<evidence type="ECO:0000256" key="1">
    <source>
        <dbReference type="ARBA" id="ARBA00004123"/>
    </source>
</evidence>
<dbReference type="EMBL" id="AK404985">
    <property type="protein sequence ID" value="BAM20420.1"/>
    <property type="molecule type" value="mRNA"/>
</dbReference>
<dbReference type="GO" id="GO:0003712">
    <property type="term" value="F:transcription coregulator activity"/>
    <property type="evidence" value="ECO:0007669"/>
    <property type="project" value="TreeGrafter"/>
</dbReference>
<evidence type="ECO:0000256" key="2">
    <source>
        <dbReference type="ARBA" id="ARBA00005625"/>
    </source>
</evidence>
<dbReference type="PANTHER" id="PTHR13293:SF6">
    <property type="entry name" value="AKIRIN-RELATED"/>
    <property type="match status" value="1"/>
</dbReference>
<reference evidence="4" key="1">
    <citation type="journal article" date="2012" name="BMC Biol.">
        <title>Comprehensive microarray-based analysis for stage-specific larval camouflage pattern-associated genes in the swallowtail butterfly, Papilio xuthus.</title>
        <authorList>
            <person name="Futahashi R."/>
            <person name="Shirataki H."/>
            <person name="Narita T."/>
            <person name="Mita K."/>
            <person name="Fujiwara H."/>
        </authorList>
    </citation>
    <scope>NUCLEOTIDE SEQUENCE</scope>
    <source>
        <tissue evidence="4">Epidermis</tissue>
    </source>
</reference>
<evidence type="ECO:0000256" key="3">
    <source>
        <dbReference type="ARBA" id="ARBA00023242"/>
    </source>
</evidence>